<proteinExistence type="predicted"/>
<accession>A0A0F8XKW4</accession>
<name>A0A0F8XKW4_9ZZZZ</name>
<protein>
    <submittedName>
        <fullName evidence="1">Uncharacterized protein</fullName>
    </submittedName>
</protein>
<comment type="caution">
    <text evidence="1">The sequence shown here is derived from an EMBL/GenBank/DDBJ whole genome shotgun (WGS) entry which is preliminary data.</text>
</comment>
<organism evidence="1">
    <name type="scientific">marine sediment metagenome</name>
    <dbReference type="NCBI Taxonomy" id="412755"/>
    <lineage>
        <taxon>unclassified sequences</taxon>
        <taxon>metagenomes</taxon>
        <taxon>ecological metagenomes</taxon>
    </lineage>
</organism>
<dbReference type="AlphaFoldDB" id="A0A0F8XKW4"/>
<gene>
    <name evidence="1" type="ORF">LCGC14_2932740</name>
</gene>
<sequence>MGIDEFSNEDAFSPIEDTRHCRCCGRKVEPDAFCLQCHHTYNEWCARGDGHCPNCGYVVDNEGKCSRCNHQRTKENTQAIRLTNCNYCGCMLDTDGTCIRNKSHGQVRTS</sequence>
<evidence type="ECO:0000313" key="1">
    <source>
        <dbReference type="EMBL" id="KKK69568.1"/>
    </source>
</evidence>
<dbReference type="EMBL" id="LAZR01058585">
    <property type="protein sequence ID" value="KKK69568.1"/>
    <property type="molecule type" value="Genomic_DNA"/>
</dbReference>
<reference evidence="1" key="1">
    <citation type="journal article" date="2015" name="Nature">
        <title>Complex archaea that bridge the gap between prokaryotes and eukaryotes.</title>
        <authorList>
            <person name="Spang A."/>
            <person name="Saw J.H."/>
            <person name="Jorgensen S.L."/>
            <person name="Zaremba-Niedzwiedzka K."/>
            <person name="Martijn J."/>
            <person name="Lind A.E."/>
            <person name="van Eijk R."/>
            <person name="Schleper C."/>
            <person name="Guy L."/>
            <person name="Ettema T.J."/>
        </authorList>
    </citation>
    <scope>NUCLEOTIDE SEQUENCE</scope>
</reference>